<protein>
    <submittedName>
        <fullName evidence="9">Magnesium transporter MgtC</fullName>
    </submittedName>
</protein>
<dbReference type="PRINTS" id="PR01837">
    <property type="entry name" value="MGTCSAPBPROT"/>
</dbReference>
<proteinExistence type="inferred from homology"/>
<organism evidence="9 10">
    <name type="scientific">Lachnoclostridium phytofermentans</name>
    <dbReference type="NCBI Taxonomy" id="66219"/>
    <lineage>
        <taxon>Bacteria</taxon>
        <taxon>Bacillati</taxon>
        <taxon>Bacillota</taxon>
        <taxon>Clostridia</taxon>
        <taxon>Lachnospirales</taxon>
        <taxon>Lachnospiraceae</taxon>
    </lineage>
</organism>
<evidence type="ECO:0000259" key="8">
    <source>
        <dbReference type="Pfam" id="PF02308"/>
    </source>
</evidence>
<keyword evidence="5 7" id="KW-1133">Transmembrane helix</keyword>
<evidence type="ECO:0000256" key="2">
    <source>
        <dbReference type="ARBA" id="ARBA00009298"/>
    </source>
</evidence>
<feature type="domain" description="MgtC/SapB/SrpB/YhiD N-terminal" evidence="8">
    <location>
        <begin position="19"/>
        <end position="143"/>
    </location>
</feature>
<keyword evidence="6 7" id="KW-0472">Membrane</keyword>
<dbReference type="EMBL" id="DPVV01000204">
    <property type="protein sequence ID" value="HCL01963.1"/>
    <property type="molecule type" value="Genomic_DNA"/>
</dbReference>
<evidence type="ECO:0000313" key="10">
    <source>
        <dbReference type="Proteomes" id="UP000262969"/>
    </source>
</evidence>
<name>A0A3D2X5Q2_9FIRM</name>
<reference evidence="9 10" key="1">
    <citation type="journal article" date="2018" name="Nat. Biotechnol.">
        <title>A standardized bacterial taxonomy based on genome phylogeny substantially revises the tree of life.</title>
        <authorList>
            <person name="Parks D.H."/>
            <person name="Chuvochina M."/>
            <person name="Waite D.W."/>
            <person name="Rinke C."/>
            <person name="Skarshewski A."/>
            <person name="Chaumeil P.A."/>
            <person name="Hugenholtz P."/>
        </authorList>
    </citation>
    <scope>NUCLEOTIDE SEQUENCE [LARGE SCALE GENOMIC DNA]</scope>
    <source>
        <strain evidence="9">UBA11728</strain>
    </source>
</reference>
<evidence type="ECO:0000256" key="5">
    <source>
        <dbReference type="ARBA" id="ARBA00022989"/>
    </source>
</evidence>
<keyword evidence="3" id="KW-1003">Cell membrane</keyword>
<feature type="transmembrane region" description="Helical" evidence="7">
    <location>
        <begin position="12"/>
        <end position="32"/>
    </location>
</feature>
<feature type="transmembrane region" description="Helical" evidence="7">
    <location>
        <begin position="44"/>
        <end position="62"/>
    </location>
</feature>
<comment type="similarity">
    <text evidence="2">Belongs to the MgtC/SapB family.</text>
</comment>
<comment type="caution">
    <text evidence="9">The sequence shown here is derived from an EMBL/GenBank/DDBJ whole genome shotgun (WGS) entry which is preliminary data.</text>
</comment>
<feature type="transmembrane region" description="Helical" evidence="7">
    <location>
        <begin position="99"/>
        <end position="119"/>
    </location>
</feature>
<sequence length="226" mass="24502">MVMPESLTEVNLVSTTVRLLLALVCGGILGIERGRKKRPAGFRTYMLVCIGSTLVMITNQFICSQYPNTDPARLGAQVISGIGFLGAGTIIVTGKNRVMGLTTAAGLWAAACIGLSIGVGFYSGAIIGCILIFFVMSVLHGLDERVISSVKIINLYIEISKMSDVGHFMKFTKEQELKVSNFELVRGKSASEIALTVTLQLPKRYTQIEIIELLSTVEGVTYMEEI</sequence>
<evidence type="ECO:0000256" key="6">
    <source>
        <dbReference type="ARBA" id="ARBA00023136"/>
    </source>
</evidence>
<dbReference type="InterPro" id="IPR049177">
    <property type="entry name" value="MgtC_SapB_SrpB_YhiD_N"/>
</dbReference>
<dbReference type="AlphaFoldDB" id="A0A3D2X5Q2"/>
<evidence type="ECO:0000256" key="7">
    <source>
        <dbReference type="SAM" id="Phobius"/>
    </source>
</evidence>
<evidence type="ECO:0000256" key="3">
    <source>
        <dbReference type="ARBA" id="ARBA00022475"/>
    </source>
</evidence>
<dbReference type="GO" id="GO:0005886">
    <property type="term" value="C:plasma membrane"/>
    <property type="evidence" value="ECO:0007669"/>
    <property type="project" value="UniProtKB-SubCell"/>
</dbReference>
<comment type="subcellular location">
    <subcellularLocation>
        <location evidence="1">Cell membrane</location>
        <topology evidence="1">Multi-pass membrane protein</topology>
    </subcellularLocation>
</comment>
<gene>
    <name evidence="9" type="ORF">DHW61_06020</name>
</gene>
<dbReference type="Pfam" id="PF02308">
    <property type="entry name" value="MgtC"/>
    <property type="match status" value="1"/>
</dbReference>
<dbReference type="PANTHER" id="PTHR33778">
    <property type="entry name" value="PROTEIN MGTC"/>
    <property type="match status" value="1"/>
</dbReference>
<keyword evidence="4 7" id="KW-0812">Transmembrane</keyword>
<feature type="transmembrane region" description="Helical" evidence="7">
    <location>
        <begin position="74"/>
        <end position="92"/>
    </location>
</feature>
<evidence type="ECO:0000256" key="4">
    <source>
        <dbReference type="ARBA" id="ARBA00022692"/>
    </source>
</evidence>
<evidence type="ECO:0000313" key="9">
    <source>
        <dbReference type="EMBL" id="HCL01963.1"/>
    </source>
</evidence>
<accession>A0A3D2X5Q2</accession>
<dbReference type="InterPro" id="IPR003416">
    <property type="entry name" value="MgtC/SapB/SrpB/YhiD_fam"/>
</dbReference>
<dbReference type="Proteomes" id="UP000262969">
    <property type="component" value="Unassembled WGS sequence"/>
</dbReference>
<evidence type="ECO:0000256" key="1">
    <source>
        <dbReference type="ARBA" id="ARBA00004651"/>
    </source>
</evidence>
<dbReference type="PANTHER" id="PTHR33778:SF1">
    <property type="entry name" value="MAGNESIUM TRANSPORTER YHID-RELATED"/>
    <property type="match status" value="1"/>
</dbReference>